<evidence type="ECO:0000256" key="2">
    <source>
        <dbReference type="ARBA" id="ARBA00006704"/>
    </source>
</evidence>
<keyword evidence="3 14" id="KW-0813">Transport</keyword>
<comment type="caution">
    <text evidence="14">Lacks conserved residue(s) required for the propagation of feature annotation.</text>
</comment>
<dbReference type="PRINTS" id="PR00124">
    <property type="entry name" value="ATPASEC"/>
</dbReference>
<dbReference type="GO" id="GO:0033177">
    <property type="term" value="C:proton-transporting two-sector ATPase complex, proton-transporting domain"/>
    <property type="evidence" value="ECO:0007669"/>
    <property type="project" value="InterPro"/>
</dbReference>
<dbReference type="InterPro" id="IPR000454">
    <property type="entry name" value="ATP_synth_F0_csu"/>
</dbReference>
<evidence type="ECO:0000256" key="9">
    <source>
        <dbReference type="ARBA" id="ARBA00023065"/>
    </source>
</evidence>
<keyword evidence="11 14" id="KW-0472">Membrane</keyword>
<dbReference type="InterPro" id="IPR005953">
    <property type="entry name" value="ATP_synth_csu_bac/chlpt"/>
</dbReference>
<dbReference type="InterPro" id="IPR038662">
    <property type="entry name" value="ATP_synth_F0_csu_sf"/>
</dbReference>
<evidence type="ECO:0000256" key="4">
    <source>
        <dbReference type="ARBA" id="ARBA00022475"/>
    </source>
</evidence>
<comment type="similarity">
    <text evidence="2 14">Belongs to the ATPase C chain family.</text>
</comment>
<protein>
    <recommendedName>
        <fullName evidence="14">ATP synthase subunit c</fullName>
    </recommendedName>
    <alternativeName>
        <fullName evidence="14">ATP synthase F(0) sector subunit c</fullName>
    </alternativeName>
    <alternativeName>
        <fullName evidence="14">F-type ATPase subunit c</fullName>
        <shortName evidence="14">F-ATPase subunit c</shortName>
    </alternativeName>
    <alternativeName>
        <fullName evidence="14">Lipid-binding protein</fullName>
    </alternativeName>
</protein>
<dbReference type="EMBL" id="CP000413">
    <property type="protein sequence ID" value="ABJ60612.1"/>
    <property type="molecule type" value="Genomic_DNA"/>
</dbReference>
<keyword evidence="12 14" id="KW-0066">ATP synthesis</keyword>
<organism evidence="16 17">
    <name type="scientific">Lactobacillus gasseri (strain ATCC 33323 / DSM 20243 / BCRC 14619 / CIP 102991 / JCM 1131 / KCTC 3163 / NCIMB 11718 / NCTC 13722 / AM63)</name>
    <dbReference type="NCBI Taxonomy" id="324831"/>
    <lineage>
        <taxon>Bacteria</taxon>
        <taxon>Bacillati</taxon>
        <taxon>Bacillota</taxon>
        <taxon>Bacilli</taxon>
        <taxon>Lactobacillales</taxon>
        <taxon>Lactobacillaceae</taxon>
        <taxon>Lactobacillus</taxon>
    </lineage>
</organism>
<dbReference type="GO" id="GO:0045259">
    <property type="term" value="C:proton-transporting ATP synthase complex"/>
    <property type="evidence" value="ECO:0007669"/>
    <property type="project" value="UniProtKB-KW"/>
</dbReference>
<evidence type="ECO:0000256" key="5">
    <source>
        <dbReference type="ARBA" id="ARBA00022547"/>
    </source>
</evidence>
<evidence type="ECO:0000256" key="3">
    <source>
        <dbReference type="ARBA" id="ARBA00022448"/>
    </source>
</evidence>
<keyword evidence="8 14" id="KW-1133">Transmembrane helix</keyword>
<dbReference type="NCBIfam" id="NF005363">
    <property type="entry name" value="PRK06876.1"/>
    <property type="match status" value="1"/>
</dbReference>
<dbReference type="PANTHER" id="PTHR10031">
    <property type="entry name" value="ATP SYNTHASE LIPID-BINDING PROTEIN, MITOCHONDRIAL"/>
    <property type="match status" value="1"/>
</dbReference>
<feature type="transmembrane region" description="Helical" evidence="14">
    <location>
        <begin position="61"/>
        <end position="84"/>
    </location>
</feature>
<dbReference type="SUPFAM" id="SSF81333">
    <property type="entry name" value="F1F0 ATP synthase subunit C"/>
    <property type="match status" value="1"/>
</dbReference>
<gene>
    <name evidence="14" type="primary">atpE</name>
    <name evidence="16" type="ordered locus">LGAS_1243</name>
</gene>
<keyword evidence="4 14" id="KW-1003">Cell membrane</keyword>
<dbReference type="GO" id="GO:0008289">
    <property type="term" value="F:lipid binding"/>
    <property type="evidence" value="ECO:0007669"/>
    <property type="project" value="UniProtKB-KW"/>
</dbReference>
<dbReference type="InterPro" id="IPR035921">
    <property type="entry name" value="F/V-ATP_Csub_sf"/>
</dbReference>
<dbReference type="GO" id="GO:0005886">
    <property type="term" value="C:plasma membrane"/>
    <property type="evidence" value="ECO:0007669"/>
    <property type="project" value="UniProtKB-SubCell"/>
</dbReference>
<dbReference type="Pfam" id="PF00137">
    <property type="entry name" value="ATP-synt_C"/>
    <property type="match status" value="1"/>
</dbReference>
<dbReference type="CDD" id="cd18185">
    <property type="entry name" value="ATP-synt_Fo_c_ATPE"/>
    <property type="match status" value="1"/>
</dbReference>
<dbReference type="Gene3D" id="1.20.20.10">
    <property type="entry name" value="F1F0 ATP synthase subunit C"/>
    <property type="match status" value="1"/>
</dbReference>
<keyword evidence="7 14" id="KW-0375">Hydrogen ion transport</keyword>
<evidence type="ECO:0000256" key="6">
    <source>
        <dbReference type="ARBA" id="ARBA00022692"/>
    </source>
</evidence>
<evidence type="ECO:0000256" key="12">
    <source>
        <dbReference type="ARBA" id="ARBA00023310"/>
    </source>
</evidence>
<dbReference type="AlphaFoldDB" id="A0A805YUT5"/>
<evidence type="ECO:0000256" key="14">
    <source>
        <dbReference type="HAMAP-Rule" id="MF_01396"/>
    </source>
</evidence>
<evidence type="ECO:0000256" key="10">
    <source>
        <dbReference type="ARBA" id="ARBA00023121"/>
    </source>
</evidence>
<feature type="site" description="Reversibly protonated during proton transport" evidence="14">
    <location>
        <position position="69"/>
    </location>
</feature>
<feature type="domain" description="V-ATPase proteolipid subunit C-like" evidence="15">
    <location>
        <begin position="19"/>
        <end position="82"/>
    </location>
</feature>
<evidence type="ECO:0000313" key="16">
    <source>
        <dbReference type="EMBL" id="ABJ60612.1"/>
    </source>
</evidence>
<keyword evidence="10 14" id="KW-0446">Lipid-binding</keyword>
<dbReference type="GO" id="GO:0046933">
    <property type="term" value="F:proton-transporting ATP synthase activity, rotational mechanism"/>
    <property type="evidence" value="ECO:0007669"/>
    <property type="project" value="UniProtKB-UniRule"/>
</dbReference>
<comment type="subcellular location">
    <subcellularLocation>
        <location evidence="14">Cell membrane</location>
        <topology evidence="14">Multi-pass membrane protein</topology>
    </subcellularLocation>
    <subcellularLocation>
        <location evidence="1">Membrane</location>
        <topology evidence="1">Multi-pass membrane protein</topology>
    </subcellularLocation>
</comment>
<evidence type="ECO:0000313" key="17">
    <source>
        <dbReference type="Proteomes" id="UP000000664"/>
    </source>
</evidence>
<sequence length="85" mass="9077">MVRRLLKNNFTEVFSMKYLAAAIAAGLAALAASWGNGKVISKTIEGIARQPESANNLRSTMFIGVGLIEAVPILAIVIGFLILFL</sequence>
<keyword evidence="6 14" id="KW-0812">Transmembrane</keyword>
<dbReference type="Proteomes" id="UP000000664">
    <property type="component" value="Chromosome"/>
</dbReference>
<dbReference type="NCBIfam" id="TIGR01260">
    <property type="entry name" value="ATP_synt_c"/>
    <property type="match status" value="1"/>
</dbReference>
<evidence type="ECO:0000259" key="15">
    <source>
        <dbReference type="Pfam" id="PF00137"/>
    </source>
</evidence>
<dbReference type="PROSITE" id="PS00605">
    <property type="entry name" value="ATPASE_C"/>
    <property type="match status" value="1"/>
</dbReference>
<comment type="subunit">
    <text evidence="14">F-type ATPases have 2 components, F(1) - the catalytic core - and F(0) - the membrane proton channel. F(1) has five subunits: alpha(3), beta(3), gamma(1), delta(1), epsilon(1). F(0) has three main subunits: a(1), b(2) and c(10-14). The alpha and beta chains form an alternating ring which encloses part of the gamma chain. F(1) is attached to F(0) by a central stalk formed by the gamma and epsilon chains, while a peripheral stalk is formed by the delta and b chains.</text>
</comment>
<evidence type="ECO:0000256" key="1">
    <source>
        <dbReference type="ARBA" id="ARBA00004141"/>
    </source>
</evidence>
<evidence type="ECO:0000256" key="8">
    <source>
        <dbReference type="ARBA" id="ARBA00022989"/>
    </source>
</evidence>
<evidence type="ECO:0000256" key="13">
    <source>
        <dbReference type="ARBA" id="ARBA00025198"/>
    </source>
</evidence>
<comment type="function">
    <text evidence="13 14">F(1)F(0) ATP synthase produces ATP from ADP in the presence of a proton or sodium gradient. F-type ATPases consist of two structural domains, F(1) containing the extramembraneous catalytic core and F(0) containing the membrane proton channel, linked together by a central stalk and a peripheral stalk. During catalysis, ATP synthesis in the catalytic domain of F(1) is coupled via a rotary mechanism of the central stalk subunits to proton translocation.</text>
</comment>
<name>A0A805YUT5_LACGA</name>
<comment type="function">
    <text evidence="14">Key component of the F(0) channel; it plays a direct role in translocation across the membrane. A homomeric c-ring of between 10-14 subunits forms the central stalk rotor element with the F(1) delta and epsilon subunits.</text>
</comment>
<keyword evidence="9 14" id="KW-0406">Ion transport</keyword>
<reference evidence="16 17" key="1">
    <citation type="journal article" date="2006" name="Proc. Natl. Acad. Sci. U.S.A.">
        <title>Comparative genomics of the lactic acid bacteria.</title>
        <authorList>
            <person name="Makarova K."/>
            <person name="Slesarev A."/>
            <person name="Wolf Y."/>
            <person name="Sorokin A."/>
            <person name="Mirkin B."/>
            <person name="Koonin E."/>
            <person name="Pavlov A."/>
            <person name="Pavlova N."/>
            <person name="Karamychev V."/>
            <person name="Polouchine N."/>
            <person name="Shakhova V."/>
            <person name="Grigoriev I."/>
            <person name="Lou Y."/>
            <person name="Rohksar D."/>
            <person name="Lucas S."/>
            <person name="Huang K."/>
            <person name="Goodstein D.M."/>
            <person name="Hawkins T."/>
            <person name="Plengvidhya V."/>
            <person name="Welker D."/>
            <person name="Hughes J."/>
            <person name="Goh Y."/>
            <person name="Benson A."/>
            <person name="Baldwin K."/>
            <person name="Lee J.H."/>
            <person name="Diaz-Muniz I."/>
            <person name="Dosti B."/>
            <person name="Smeianov V."/>
            <person name="Wechter W."/>
            <person name="Barabote R."/>
            <person name="Lorca G."/>
            <person name="Altermann E."/>
            <person name="Barrangou R."/>
            <person name="Ganesan B."/>
            <person name="Xie Y."/>
            <person name="Rawsthorne H."/>
            <person name="Tamir D."/>
            <person name="Parker C."/>
            <person name="Breidt F."/>
            <person name="Broadbent J."/>
            <person name="Hutkins R."/>
            <person name="O'Sullivan D."/>
            <person name="Steele J."/>
            <person name="Unlu G."/>
            <person name="Saier M."/>
            <person name="Klaenhammer T."/>
            <person name="Richardson P."/>
            <person name="Kozyavkin S."/>
            <person name="Weimer B."/>
            <person name="Mills D."/>
        </authorList>
    </citation>
    <scope>NUCLEOTIDE SEQUENCE [LARGE SCALE GENOMIC DNA]</scope>
    <source>
        <strain evidence="17">ATCC 33323 / DSM 20243 / BCRC 14619 / CIP 102991 / JCM 1131 / KCTC 3163 / NCIMB 11718 / NCTC 13722 / AM63</strain>
    </source>
</reference>
<dbReference type="KEGG" id="lga:LGAS_1243"/>
<dbReference type="FunFam" id="1.20.20.10:FF:000004">
    <property type="entry name" value="ATP synthase subunit c"/>
    <property type="match status" value="1"/>
</dbReference>
<dbReference type="PANTHER" id="PTHR10031:SF0">
    <property type="entry name" value="ATPASE PROTEIN 9"/>
    <property type="match status" value="1"/>
</dbReference>
<dbReference type="HAMAP" id="MF_01396">
    <property type="entry name" value="ATP_synth_c_bact"/>
    <property type="match status" value="1"/>
</dbReference>
<evidence type="ECO:0000256" key="11">
    <source>
        <dbReference type="ARBA" id="ARBA00023136"/>
    </source>
</evidence>
<proteinExistence type="inferred from homology"/>
<accession>A0A805YUT5</accession>
<dbReference type="InterPro" id="IPR002379">
    <property type="entry name" value="ATPase_proteolipid_c-like_dom"/>
</dbReference>
<keyword evidence="5 14" id="KW-0138">CF(0)</keyword>
<dbReference type="InterPro" id="IPR020537">
    <property type="entry name" value="ATP_synth_F0_csu_DDCD_BS"/>
</dbReference>
<evidence type="ECO:0000256" key="7">
    <source>
        <dbReference type="ARBA" id="ARBA00022781"/>
    </source>
</evidence>